<dbReference type="EMBL" id="LUCH01002525">
    <property type="protein sequence ID" value="KAF5401365.1"/>
    <property type="molecule type" value="Genomic_DNA"/>
</dbReference>
<dbReference type="OrthoDB" id="6221510at2759"/>
<keyword evidence="2" id="KW-1185">Reference proteome</keyword>
<evidence type="ECO:0000313" key="1">
    <source>
        <dbReference type="EMBL" id="KAF5401365.1"/>
    </source>
</evidence>
<evidence type="ECO:0000313" key="2">
    <source>
        <dbReference type="Proteomes" id="UP000748531"/>
    </source>
</evidence>
<dbReference type="AlphaFoldDB" id="A0A8J4WRK5"/>
<organism evidence="1 2">
    <name type="scientific">Paragonimus heterotremus</name>
    <dbReference type="NCBI Taxonomy" id="100268"/>
    <lineage>
        <taxon>Eukaryota</taxon>
        <taxon>Metazoa</taxon>
        <taxon>Spiralia</taxon>
        <taxon>Lophotrochozoa</taxon>
        <taxon>Platyhelminthes</taxon>
        <taxon>Trematoda</taxon>
        <taxon>Digenea</taxon>
        <taxon>Plagiorchiida</taxon>
        <taxon>Troglotremata</taxon>
        <taxon>Troglotrematidae</taxon>
        <taxon>Paragonimus</taxon>
    </lineage>
</organism>
<reference evidence="1" key="1">
    <citation type="submission" date="2019-05" db="EMBL/GenBank/DDBJ databases">
        <title>Annotation for the trematode Paragonimus heterotremus.</title>
        <authorList>
            <person name="Choi Y.-J."/>
        </authorList>
    </citation>
    <scope>NUCLEOTIDE SEQUENCE</scope>
    <source>
        <strain evidence="1">LC</strain>
    </source>
</reference>
<sequence length="330" mass="37976">MDQNHNVCSNTVVDNIEPASTESDTALEAWWECFLKQKRTDDALNAELRATWEDCGQRRLKFAREVKQITELYQPVEKLITSVLDADKSRRGYYLYIEWGKMRRKECLLANYDNDFFRATYAQYRFLSSATSFLQALVYRIIPQAPLVETYLREHVSRVISVGVGPGPDMAAYVAYARTHGFKQRLIYYCIDQCPGWSMYLSAFDRHWSAEHRVSVWFKNYRFGKREDVETLPDADMLVFSFANTSLMSGAIWPLLKARYRLIVVLDGIKEVLVDSFLDAGFSDFTLTEKTNVYYHFGGLPSDDGTDQHATAPDTQTVSDTIPSQTLVMD</sequence>
<dbReference type="Proteomes" id="UP000748531">
    <property type="component" value="Unassembled WGS sequence"/>
</dbReference>
<protein>
    <submittedName>
        <fullName evidence="1">Uncharacterized protein</fullName>
    </submittedName>
</protein>
<comment type="caution">
    <text evidence="1">The sequence shown here is derived from an EMBL/GenBank/DDBJ whole genome shotgun (WGS) entry which is preliminary data.</text>
</comment>
<proteinExistence type="predicted"/>
<name>A0A8J4WRK5_9TREM</name>
<gene>
    <name evidence="1" type="ORF">PHET_05430</name>
</gene>
<accession>A0A8J4WRK5</accession>